<dbReference type="SUPFAM" id="SSF54506">
    <property type="entry name" value="Diaminopimelate epimerase-like"/>
    <property type="match status" value="2"/>
</dbReference>
<evidence type="ECO:0000256" key="1">
    <source>
        <dbReference type="ARBA" id="ARBA00005196"/>
    </source>
</evidence>
<dbReference type="EMBL" id="JARYZI010000003">
    <property type="protein sequence ID" value="MDH8677766.1"/>
    <property type="molecule type" value="Genomic_DNA"/>
</dbReference>
<keyword evidence="4 8" id="KW-0028">Amino-acid biosynthesis</keyword>
<organism evidence="10 11">
    <name type="scientific">Fusibacter bizertensis</name>
    <dbReference type="NCBI Taxonomy" id="1488331"/>
    <lineage>
        <taxon>Bacteria</taxon>
        <taxon>Bacillati</taxon>
        <taxon>Bacillota</taxon>
        <taxon>Clostridia</taxon>
        <taxon>Eubacteriales</taxon>
        <taxon>Eubacteriales Family XII. Incertae Sedis</taxon>
        <taxon>Fusibacter</taxon>
    </lineage>
</organism>
<dbReference type="EC" id="5.1.1.7" evidence="3 8"/>
<dbReference type="HAMAP" id="MF_00197">
    <property type="entry name" value="DAP_epimerase"/>
    <property type="match status" value="1"/>
</dbReference>
<evidence type="ECO:0000256" key="8">
    <source>
        <dbReference type="HAMAP-Rule" id="MF_00197"/>
    </source>
</evidence>
<comment type="catalytic activity">
    <reaction evidence="7 8">
        <text>(2S,6S)-2,6-diaminopimelate = meso-2,6-diaminopimelate</text>
        <dbReference type="Rhea" id="RHEA:15393"/>
        <dbReference type="ChEBI" id="CHEBI:57609"/>
        <dbReference type="ChEBI" id="CHEBI:57791"/>
        <dbReference type="EC" id="5.1.1.7"/>
    </reaction>
</comment>
<keyword evidence="5 8" id="KW-0457">Lysine biosynthesis</keyword>
<feature type="site" description="Could be important to modulate the pK values of the two catalytic cysteine residues" evidence="8">
    <location>
        <position position="144"/>
    </location>
</feature>
<protein>
    <recommendedName>
        <fullName evidence="3 8">Diaminopimelate epimerase</fullName>
        <shortName evidence="8">DAP epimerase</shortName>
        <ecNumber evidence="3 8">5.1.1.7</ecNumber>
    </recommendedName>
    <alternativeName>
        <fullName evidence="8">PLP-independent amino acid racemase</fullName>
    </alternativeName>
</protein>
<proteinExistence type="inferred from homology"/>
<feature type="binding site" evidence="8">
    <location>
        <position position="12"/>
    </location>
    <ligand>
        <name>substrate</name>
    </ligand>
</feature>
<evidence type="ECO:0000313" key="10">
    <source>
        <dbReference type="EMBL" id="MDH8677766.1"/>
    </source>
</evidence>
<comment type="pathway">
    <text evidence="1 8">Amino-acid biosynthesis; L-lysine biosynthesis via DAP pathway; DL-2,6-diaminopimelate from LL-2,6-diaminopimelate: step 1/1.</text>
</comment>
<feature type="binding site" evidence="8">
    <location>
        <begin position="208"/>
        <end position="209"/>
    </location>
    <ligand>
        <name>substrate</name>
    </ligand>
</feature>
<feature type="binding site" evidence="8">
    <location>
        <position position="65"/>
    </location>
    <ligand>
        <name>substrate</name>
    </ligand>
</feature>
<keyword evidence="6 8" id="KW-0413">Isomerase</keyword>
<comment type="function">
    <text evidence="8">Catalyzes the stereoinversion of LL-2,6-diaminopimelate (L,L-DAP) to meso-diaminopimelate (meso-DAP), a precursor of L-lysine and an essential component of the bacterial peptidoglycan.</text>
</comment>
<evidence type="ECO:0000256" key="5">
    <source>
        <dbReference type="ARBA" id="ARBA00023154"/>
    </source>
</evidence>
<comment type="subunit">
    <text evidence="8">Homodimer.</text>
</comment>
<feature type="site" description="Could be important to modulate the pK values of the two catalytic cysteine residues" evidence="8">
    <location>
        <position position="197"/>
    </location>
</feature>
<dbReference type="PROSITE" id="PS01326">
    <property type="entry name" value="DAP_EPIMERASE"/>
    <property type="match status" value="1"/>
</dbReference>
<evidence type="ECO:0000256" key="2">
    <source>
        <dbReference type="ARBA" id="ARBA00010219"/>
    </source>
</evidence>
<feature type="active site" evidence="9">
    <location>
        <position position="74"/>
    </location>
</feature>
<dbReference type="InterPro" id="IPR018510">
    <property type="entry name" value="DAP_epimerase_AS"/>
</dbReference>
<keyword evidence="8" id="KW-0963">Cytoplasm</keyword>
<keyword evidence="11" id="KW-1185">Reference proteome</keyword>
<sequence length="268" mass="29661">MIEYRKIQSNGNNFLLLNNLSLSYSSAALSKMAKRDCDVKKGIGADGILAIEPSEKSDFKMRIINANGFESEMCGNGARCVALYMFEQGKTGSQMSFETLAGEIRANVTGNTVKITMGTYSISGISEGHKDGIGYQFMQLGVPHVVIFQEDNQVYSLEEMRKVGRNFDTDHVLFSNGTNINFVKKLSVDQIEVITYERGVEDITDSCGTGSCASAVLASKRYKMNSPVDVKNIGGINRVYFIEEDQQVEVFLEGKVYYSGYIKCDPLK</sequence>
<evidence type="ECO:0000256" key="3">
    <source>
        <dbReference type="ARBA" id="ARBA00013080"/>
    </source>
</evidence>
<evidence type="ECO:0000256" key="4">
    <source>
        <dbReference type="ARBA" id="ARBA00022605"/>
    </source>
</evidence>
<feature type="active site" description="Proton donor" evidence="8">
    <location>
        <position position="74"/>
    </location>
</feature>
<reference evidence="10 11" key="1">
    <citation type="submission" date="2023-04" db="EMBL/GenBank/DDBJ databases">
        <title>Fusibacter bizertensis strain WBS, isolated from littoral bottom sediments of the Arctic seas - biochemical and genomic analysis.</title>
        <authorList>
            <person name="Brioukhanov A.L."/>
        </authorList>
    </citation>
    <scope>NUCLEOTIDE SEQUENCE [LARGE SCALE GENOMIC DNA]</scope>
    <source>
        <strain evidence="10 11">WBS</strain>
    </source>
</reference>
<dbReference type="Proteomes" id="UP001158045">
    <property type="component" value="Unassembled WGS sequence"/>
</dbReference>
<evidence type="ECO:0000256" key="6">
    <source>
        <dbReference type="ARBA" id="ARBA00023235"/>
    </source>
</evidence>
<comment type="caution">
    <text evidence="10">The sequence shown here is derived from an EMBL/GenBank/DDBJ whole genome shotgun (WGS) entry which is preliminary data.</text>
</comment>
<dbReference type="Pfam" id="PF01678">
    <property type="entry name" value="DAP_epimerase"/>
    <property type="match status" value="2"/>
</dbReference>
<dbReference type="RefSeq" id="WP_281093588.1">
    <property type="nucleotide sequence ID" value="NZ_JARYZI010000003.1"/>
</dbReference>
<dbReference type="Gene3D" id="3.10.310.10">
    <property type="entry name" value="Diaminopimelate Epimerase, Chain A, domain 1"/>
    <property type="match status" value="2"/>
</dbReference>
<comment type="caution">
    <text evidence="8">Lacks conserved residue(s) required for the propagation of feature annotation.</text>
</comment>
<gene>
    <name evidence="8 10" type="primary">dapF</name>
    <name evidence="10" type="ORF">QE109_06385</name>
</gene>
<evidence type="ECO:0000313" key="11">
    <source>
        <dbReference type="Proteomes" id="UP001158045"/>
    </source>
</evidence>
<feature type="binding site" evidence="8">
    <location>
        <begin position="197"/>
        <end position="198"/>
    </location>
    <ligand>
        <name>substrate</name>
    </ligand>
</feature>
<feature type="binding site" evidence="8">
    <location>
        <begin position="75"/>
        <end position="76"/>
    </location>
    <ligand>
        <name>substrate</name>
    </ligand>
</feature>
<feature type="binding site" evidence="8">
    <location>
        <position position="179"/>
    </location>
    <ligand>
        <name>substrate</name>
    </ligand>
</feature>
<dbReference type="NCBIfam" id="TIGR00652">
    <property type="entry name" value="DapF"/>
    <property type="match status" value="1"/>
</dbReference>
<dbReference type="GO" id="GO:0008837">
    <property type="term" value="F:diaminopimelate epimerase activity"/>
    <property type="evidence" value="ECO:0007669"/>
    <property type="project" value="UniProtKB-EC"/>
</dbReference>
<evidence type="ECO:0000256" key="7">
    <source>
        <dbReference type="ARBA" id="ARBA00051712"/>
    </source>
</evidence>
<dbReference type="InterPro" id="IPR001653">
    <property type="entry name" value="DAP_epimerase_DapF"/>
</dbReference>
<accession>A0ABT6NBH6</accession>
<comment type="similarity">
    <text evidence="2 8">Belongs to the diaminopimelate epimerase family.</text>
</comment>
<evidence type="ECO:0000256" key="9">
    <source>
        <dbReference type="PROSITE-ProRule" id="PRU10125"/>
    </source>
</evidence>
<name>A0ABT6NBH6_9FIRM</name>
<comment type="subcellular location">
    <subcellularLocation>
        <location evidence="8">Cytoplasm</location>
    </subcellularLocation>
</comment>
<dbReference type="PANTHER" id="PTHR31689:SF0">
    <property type="entry name" value="DIAMINOPIMELATE EPIMERASE"/>
    <property type="match status" value="1"/>
</dbReference>
<dbReference type="PANTHER" id="PTHR31689">
    <property type="entry name" value="DIAMINOPIMELATE EPIMERASE, CHLOROPLASTIC"/>
    <property type="match status" value="1"/>
</dbReference>
<feature type="active site" description="Proton acceptor" evidence="8">
    <location>
        <position position="207"/>
    </location>
</feature>